<organism evidence="1 2">
    <name type="scientific">Mycobacterium simiae</name>
    <name type="common">Mycobacterium habana</name>
    <dbReference type="NCBI Taxonomy" id="1784"/>
    <lineage>
        <taxon>Bacteria</taxon>
        <taxon>Bacillati</taxon>
        <taxon>Actinomycetota</taxon>
        <taxon>Actinomycetes</taxon>
        <taxon>Mycobacteriales</taxon>
        <taxon>Mycobacteriaceae</taxon>
        <taxon>Mycobacterium</taxon>
        <taxon>Mycobacterium simiae complex</taxon>
    </lineage>
</organism>
<sequence>MDVNLGRAEVELSRHHVEVFDSVQIIAGSILRVANVHRELLPFGERDKQKVLSIGEHNVHYYPAGAWVSVKRLGVNGSLVCKYTSRYSHCSSLDGDSVYKTLGDQLTWSEAVDVMRRELEAIGVTPIKSVDGHCERFLNFGMTDFIPLPIPKWAMIRRFRARRRWFGLSKGQPGWRRGVIFGFVTPTEPESATRGRPNDNVLLRLYAIKN</sequence>
<comment type="caution">
    <text evidence="1">The sequence shown here is derived from an EMBL/GenBank/DDBJ whole genome shotgun (WGS) entry which is preliminary data.</text>
</comment>
<name>A0A5B1BPG0_MYCSI</name>
<keyword evidence="2" id="KW-1185">Reference proteome</keyword>
<proteinExistence type="predicted"/>
<evidence type="ECO:0000313" key="2">
    <source>
        <dbReference type="Proteomes" id="UP000324701"/>
    </source>
</evidence>
<dbReference type="EMBL" id="VTZN01000049">
    <property type="protein sequence ID" value="KAA1250316.1"/>
    <property type="molecule type" value="Genomic_DNA"/>
</dbReference>
<protein>
    <submittedName>
        <fullName evidence="1">Uncharacterized protein</fullName>
    </submittedName>
</protein>
<reference evidence="1 2" key="1">
    <citation type="submission" date="2019-09" db="EMBL/GenBank/DDBJ databases">
        <title>Report of infection by Mycobacterium simiae a patient suffering from pulmonary tuberculosis.</title>
        <authorList>
            <person name="Mohanty P.S."/>
            <person name="Bansal A.K."/>
            <person name="Singh H."/>
            <person name="Sharma S."/>
            <person name="Patil S.A."/>
            <person name="Upadhaya P."/>
            <person name="Singh P.K."/>
            <person name="Kumar D."/>
            <person name="Kumar S."/>
            <person name="Singh R.K."/>
            <person name="Chaudhary B."/>
        </authorList>
    </citation>
    <scope>NUCLEOTIDE SEQUENCE [LARGE SCALE GENOMIC DNA]</scope>
    <source>
        <strain evidence="1 2">JAL-560-SIM</strain>
    </source>
</reference>
<dbReference type="Proteomes" id="UP000324701">
    <property type="component" value="Unassembled WGS sequence"/>
</dbReference>
<dbReference type="RefSeq" id="WP_149653854.1">
    <property type="nucleotide sequence ID" value="NZ_VTZN01000049.1"/>
</dbReference>
<dbReference type="AlphaFoldDB" id="A0A5B1BPG0"/>
<evidence type="ECO:0000313" key="1">
    <source>
        <dbReference type="EMBL" id="KAA1250316.1"/>
    </source>
</evidence>
<gene>
    <name evidence="1" type="ORF">F0Q45_10275</name>
</gene>
<accession>A0A5B1BPG0</accession>